<organism evidence="2 5">
    <name type="scientific">Clostridium botulinum</name>
    <dbReference type="NCBI Taxonomy" id="1491"/>
    <lineage>
        <taxon>Bacteria</taxon>
        <taxon>Bacillati</taxon>
        <taxon>Bacillota</taxon>
        <taxon>Clostridia</taxon>
        <taxon>Eubacteriales</taxon>
        <taxon>Clostridiaceae</taxon>
        <taxon>Clostridium</taxon>
    </lineage>
</organism>
<feature type="domain" description="Flavodoxin-like" evidence="1">
    <location>
        <begin position="3"/>
        <end position="159"/>
    </location>
</feature>
<reference evidence="2 5" key="1">
    <citation type="submission" date="2019-02" db="EMBL/GenBank/DDBJ databases">
        <title>Genome sequencing of Clostridium botulinum clinical isolates.</title>
        <authorList>
            <person name="Brunt J."/>
            <person name="Van Vliet A.H.M."/>
            <person name="Stringer S.C."/>
            <person name="Grant K.A."/>
            <person name="Carter A.C."/>
            <person name="Peck M.W."/>
        </authorList>
    </citation>
    <scope>NUCLEOTIDE SEQUENCE [LARGE SCALE GENOMIC DNA]</scope>
    <source>
        <strain evidence="2 5">H113700579</strain>
    </source>
</reference>
<evidence type="ECO:0000313" key="6">
    <source>
        <dbReference type="Proteomes" id="UP000473681"/>
    </source>
</evidence>
<dbReference type="GO" id="GO:0016651">
    <property type="term" value="F:oxidoreductase activity, acting on NAD(P)H"/>
    <property type="evidence" value="ECO:0007669"/>
    <property type="project" value="UniProtKB-ARBA"/>
</dbReference>
<dbReference type="Proteomes" id="UP000472355">
    <property type="component" value="Unassembled WGS sequence"/>
</dbReference>
<evidence type="ECO:0000313" key="5">
    <source>
        <dbReference type="Proteomes" id="UP000472355"/>
    </source>
</evidence>
<evidence type="ECO:0000259" key="1">
    <source>
        <dbReference type="PROSITE" id="PS50902"/>
    </source>
</evidence>
<dbReference type="EMBL" id="SWOV01000015">
    <property type="protein sequence ID" value="NFF87715.1"/>
    <property type="molecule type" value="Genomic_DNA"/>
</dbReference>
<name>A0A0C2S2R8_CLOBO</name>
<dbReference type="EMBL" id="SWVK01000001">
    <property type="protein sequence ID" value="NFN33729.1"/>
    <property type="molecule type" value="Genomic_DNA"/>
</dbReference>
<evidence type="ECO:0000313" key="2">
    <source>
        <dbReference type="EMBL" id="NFA42844.1"/>
    </source>
</evidence>
<dbReference type="EMBL" id="SGKU01000024">
    <property type="protein sequence ID" value="NFA42844.1"/>
    <property type="molecule type" value="Genomic_DNA"/>
</dbReference>
<protein>
    <submittedName>
        <fullName evidence="2">Flavodoxin</fullName>
    </submittedName>
</protein>
<evidence type="ECO:0000313" key="4">
    <source>
        <dbReference type="EMBL" id="NFN33729.1"/>
    </source>
</evidence>
<dbReference type="AlphaFoldDB" id="A0A0C2S2R8"/>
<proteinExistence type="predicted"/>
<dbReference type="GO" id="GO:0010181">
    <property type="term" value="F:FMN binding"/>
    <property type="evidence" value="ECO:0007669"/>
    <property type="project" value="InterPro"/>
</dbReference>
<gene>
    <name evidence="2" type="ORF">EXM65_09730</name>
    <name evidence="3" type="ORF">FC774_07480</name>
    <name evidence="4" type="ORF">FDB51_01000</name>
</gene>
<evidence type="ECO:0000313" key="7">
    <source>
        <dbReference type="Proteomes" id="UP000476820"/>
    </source>
</evidence>
<dbReference type="InterPro" id="IPR029039">
    <property type="entry name" value="Flavoprotein-like_sf"/>
</dbReference>
<dbReference type="SUPFAM" id="SSF52218">
    <property type="entry name" value="Flavoproteins"/>
    <property type="match status" value="1"/>
</dbReference>
<dbReference type="PROSITE" id="PS50902">
    <property type="entry name" value="FLAVODOXIN_LIKE"/>
    <property type="match status" value="1"/>
</dbReference>
<dbReference type="PANTHER" id="PTHR39201:SF1">
    <property type="entry name" value="FLAVODOXIN-LIKE DOMAIN-CONTAINING PROTEIN"/>
    <property type="match status" value="1"/>
</dbReference>
<dbReference type="Proteomes" id="UP000473681">
    <property type="component" value="Unassembled WGS sequence"/>
</dbReference>
<dbReference type="RefSeq" id="WP_041084299.1">
    <property type="nucleotide sequence ID" value="NZ_CP070936.1"/>
</dbReference>
<accession>A0A0C2S2R8</accession>
<dbReference type="Proteomes" id="UP000476820">
    <property type="component" value="Unassembled WGS sequence"/>
</dbReference>
<evidence type="ECO:0000313" key="3">
    <source>
        <dbReference type="EMBL" id="NFF87715.1"/>
    </source>
</evidence>
<reference evidence="6 7" key="2">
    <citation type="submission" date="2019-04" db="EMBL/GenBank/DDBJ databases">
        <title>Genome sequencing of Clostridium botulinum Groups I-IV and Clostridium butyricum.</title>
        <authorList>
            <person name="Brunt J."/>
            <person name="Van Vliet A.H.M."/>
            <person name="Stringer S.C."/>
            <person name="Carter A.T."/>
            <person name="Peck M.W."/>
        </authorList>
    </citation>
    <scope>NUCLEOTIDE SEQUENCE [LARGE SCALE GENOMIC DNA]</scope>
    <source>
        <strain evidence="3 7">1605</strain>
        <strain evidence="4 6">CB-K-33E</strain>
    </source>
</reference>
<dbReference type="InterPro" id="IPR008254">
    <property type="entry name" value="Flavodoxin/NO_synth"/>
</dbReference>
<comment type="caution">
    <text evidence="2">The sequence shown here is derived from an EMBL/GenBank/DDBJ whole genome shotgun (WGS) entry which is preliminary data.</text>
</comment>
<dbReference type="Gene3D" id="3.40.50.360">
    <property type="match status" value="1"/>
</dbReference>
<dbReference type="PANTHER" id="PTHR39201">
    <property type="entry name" value="EXPORTED PROTEIN-RELATED"/>
    <property type="match status" value="1"/>
</dbReference>
<dbReference type="Pfam" id="PF12682">
    <property type="entry name" value="Flavodoxin_4"/>
    <property type="match status" value="1"/>
</dbReference>
<dbReference type="OrthoDB" id="9806505at2"/>
<sequence length="160" mass="18245">MKNLVVFYSLEGSTKLIANTIAKKLNADILELIPEKNYCDSGFKKFFWGGKSVLFKEKPKLKNIDIDIEKYENIFIGTPIWVGTYAPPFNTFLDNYNIQNKNIGLFACHGGGGATKFFKNIKKEIPNNNFIGEIDFLEPIKNNKEENIEKAIKWIDESIG</sequence>